<dbReference type="PROSITE" id="PS00041">
    <property type="entry name" value="HTH_ARAC_FAMILY_1"/>
    <property type="match status" value="1"/>
</dbReference>
<protein>
    <submittedName>
        <fullName evidence="5">Helix-turn-helix transcriptional regulator</fullName>
    </submittedName>
</protein>
<dbReference type="Gene3D" id="1.10.10.60">
    <property type="entry name" value="Homeodomain-like"/>
    <property type="match status" value="1"/>
</dbReference>
<evidence type="ECO:0000256" key="3">
    <source>
        <dbReference type="ARBA" id="ARBA00023163"/>
    </source>
</evidence>
<keyword evidence="2" id="KW-0238">DNA-binding</keyword>
<keyword evidence="6" id="KW-1185">Reference proteome</keyword>
<name>A0ABY3RRW7_9MICO</name>
<evidence type="ECO:0000313" key="5">
    <source>
        <dbReference type="EMBL" id="UGS26814.1"/>
    </source>
</evidence>
<keyword evidence="1" id="KW-0805">Transcription regulation</keyword>
<organism evidence="5 6">
    <name type="scientific">Microbacterium resistens</name>
    <dbReference type="NCBI Taxonomy" id="156977"/>
    <lineage>
        <taxon>Bacteria</taxon>
        <taxon>Bacillati</taxon>
        <taxon>Actinomycetota</taxon>
        <taxon>Actinomycetes</taxon>
        <taxon>Micrococcales</taxon>
        <taxon>Microbacteriaceae</taxon>
        <taxon>Microbacterium</taxon>
    </lineage>
</organism>
<reference evidence="5 6" key="1">
    <citation type="submission" date="2023-01" db="EMBL/GenBank/DDBJ databases">
        <title>Characterization of estradiol degrading bacteria Microbacterium sp. MZT7 and reveal degrading genes through genome analysis.</title>
        <authorList>
            <person name="Hao P."/>
            <person name="Gao Y."/>
        </authorList>
    </citation>
    <scope>NUCLEOTIDE SEQUENCE [LARGE SCALE GENOMIC DNA]</scope>
    <source>
        <strain evidence="5 6">MZT7</strain>
    </source>
</reference>
<dbReference type="InterPro" id="IPR009057">
    <property type="entry name" value="Homeodomain-like_sf"/>
</dbReference>
<evidence type="ECO:0000256" key="1">
    <source>
        <dbReference type="ARBA" id="ARBA00023015"/>
    </source>
</evidence>
<dbReference type="EMBL" id="CP082781">
    <property type="protein sequence ID" value="UGS26814.1"/>
    <property type="molecule type" value="Genomic_DNA"/>
</dbReference>
<dbReference type="PANTHER" id="PTHR46796">
    <property type="entry name" value="HTH-TYPE TRANSCRIPTIONAL ACTIVATOR RHAS-RELATED"/>
    <property type="match status" value="1"/>
</dbReference>
<dbReference type="RefSeq" id="WP_231820379.1">
    <property type="nucleotide sequence ID" value="NZ_CP082781.1"/>
</dbReference>
<feature type="domain" description="HTH araC/xylS-type" evidence="4">
    <location>
        <begin position="174"/>
        <end position="256"/>
    </location>
</feature>
<dbReference type="InterPro" id="IPR018062">
    <property type="entry name" value="HTH_AraC-typ_CS"/>
</dbReference>
<proteinExistence type="predicted"/>
<evidence type="ECO:0000259" key="4">
    <source>
        <dbReference type="PROSITE" id="PS01124"/>
    </source>
</evidence>
<dbReference type="SMART" id="SM00342">
    <property type="entry name" value="HTH_ARAC"/>
    <property type="match status" value="1"/>
</dbReference>
<dbReference type="InterPro" id="IPR050204">
    <property type="entry name" value="AraC_XylS_family_regulators"/>
</dbReference>
<evidence type="ECO:0000256" key="2">
    <source>
        <dbReference type="ARBA" id="ARBA00023125"/>
    </source>
</evidence>
<dbReference type="SUPFAM" id="SSF46689">
    <property type="entry name" value="Homeodomain-like"/>
    <property type="match status" value="1"/>
</dbReference>
<evidence type="ECO:0000313" key="6">
    <source>
        <dbReference type="Proteomes" id="UP001199642"/>
    </source>
</evidence>
<sequence length="263" mass="27961">MVDPTRGVLYPARLPTFHRLPPAAEARDLVSWYWIPEWDLGPEESSPQDVIGYPAANLVVEPQGVSLVGPTTRAARRELRGRGWAVGALLRPAATAALATDPAALVDSGRPLDAPDLHAAVCAAMASGHGHRERAAAATGTWLAARSGPPGEAARQANAMADLLLGDATVRTPEQAAARLSVSVRTLQRMAHRFVGLPPAAIIRRRRLQEAAQAVRAGRADDLAALAAEYGYADHAHLTNEFRAVLGLTPSEYRSVSGTTEER</sequence>
<keyword evidence="3" id="KW-0804">Transcription</keyword>
<accession>A0ABY3RRW7</accession>
<dbReference type="Pfam" id="PF20240">
    <property type="entry name" value="DUF6597"/>
    <property type="match status" value="1"/>
</dbReference>
<dbReference type="Proteomes" id="UP001199642">
    <property type="component" value="Chromosome"/>
</dbReference>
<dbReference type="PROSITE" id="PS01124">
    <property type="entry name" value="HTH_ARAC_FAMILY_2"/>
    <property type="match status" value="1"/>
</dbReference>
<dbReference type="InterPro" id="IPR046532">
    <property type="entry name" value="DUF6597"/>
</dbReference>
<dbReference type="InterPro" id="IPR018060">
    <property type="entry name" value="HTH_AraC"/>
</dbReference>
<dbReference type="Pfam" id="PF12833">
    <property type="entry name" value="HTH_18"/>
    <property type="match status" value="1"/>
</dbReference>
<gene>
    <name evidence="5" type="ORF">K8F61_00835</name>
</gene>